<protein>
    <submittedName>
        <fullName evidence="3">Uncharacterized protein</fullName>
    </submittedName>
</protein>
<reference evidence="3" key="1">
    <citation type="submission" date="2022-11" db="UniProtKB">
        <authorList>
            <consortium name="WormBaseParasite"/>
        </authorList>
    </citation>
    <scope>IDENTIFICATION</scope>
</reference>
<organism evidence="2 3">
    <name type="scientific">Plectus sambesii</name>
    <dbReference type="NCBI Taxonomy" id="2011161"/>
    <lineage>
        <taxon>Eukaryota</taxon>
        <taxon>Metazoa</taxon>
        <taxon>Ecdysozoa</taxon>
        <taxon>Nematoda</taxon>
        <taxon>Chromadorea</taxon>
        <taxon>Plectida</taxon>
        <taxon>Plectina</taxon>
        <taxon>Plectoidea</taxon>
        <taxon>Plectidae</taxon>
        <taxon>Plectus</taxon>
    </lineage>
</organism>
<name>A0A914VHX1_9BILA</name>
<dbReference type="WBParaSite" id="PSAMB.scaffold1979size26299.g16016.t1">
    <property type="protein sequence ID" value="PSAMB.scaffold1979size26299.g16016.t1"/>
    <property type="gene ID" value="PSAMB.scaffold1979size26299.g16016"/>
</dbReference>
<accession>A0A914VHX1</accession>
<keyword evidence="2" id="KW-1185">Reference proteome</keyword>
<proteinExistence type="predicted"/>
<dbReference type="Proteomes" id="UP000887566">
    <property type="component" value="Unplaced"/>
</dbReference>
<feature type="region of interest" description="Disordered" evidence="1">
    <location>
        <begin position="1"/>
        <end position="120"/>
    </location>
</feature>
<evidence type="ECO:0000313" key="3">
    <source>
        <dbReference type="WBParaSite" id="PSAMB.scaffold1979size26299.g16016.t1"/>
    </source>
</evidence>
<dbReference type="AlphaFoldDB" id="A0A914VHX1"/>
<sequence length="177" mass="18177">MAAVPDKPGFGGVYLGPATDFISHNPAPAPPPPMGRVASFKRSALGRSSSKKKKAAADDEGGGSSGVVAEAPPPEPPVWGGVYVGPTTSTTPTVKPPESASDAKEQSRRSSRSKSPKAGALSVGALTDHCSLHFSTIIRFFFLRFVAALSSSSSSPPLCRFVRFALPSAVGRRGAAV</sequence>
<evidence type="ECO:0000313" key="2">
    <source>
        <dbReference type="Proteomes" id="UP000887566"/>
    </source>
</evidence>
<evidence type="ECO:0000256" key="1">
    <source>
        <dbReference type="SAM" id="MobiDB-lite"/>
    </source>
</evidence>
<feature type="compositionally biased region" description="Low complexity" evidence="1">
    <location>
        <begin position="78"/>
        <end position="97"/>
    </location>
</feature>